<accession>A0AAJ2JQX1</accession>
<dbReference type="FunFam" id="3.40.640.10:FF:000023">
    <property type="entry name" value="Transcriptional regulator, GntR family"/>
    <property type="match status" value="1"/>
</dbReference>
<dbReference type="CDD" id="cd07377">
    <property type="entry name" value="WHTH_GntR"/>
    <property type="match status" value="1"/>
</dbReference>
<evidence type="ECO:0000256" key="2">
    <source>
        <dbReference type="ARBA" id="ARBA00005384"/>
    </source>
</evidence>
<dbReference type="CDD" id="cd00609">
    <property type="entry name" value="AAT_like"/>
    <property type="match status" value="1"/>
</dbReference>
<comment type="similarity">
    <text evidence="2">In the C-terminal section; belongs to the class-I pyridoxal-phosphate-dependent aminotransferase family.</text>
</comment>
<gene>
    <name evidence="10" type="ORF">RQP50_03710</name>
</gene>
<dbReference type="Pfam" id="PF00392">
    <property type="entry name" value="GntR"/>
    <property type="match status" value="1"/>
</dbReference>
<evidence type="ECO:0000256" key="6">
    <source>
        <dbReference type="ARBA" id="ARBA00023015"/>
    </source>
</evidence>
<dbReference type="InterPro" id="IPR000524">
    <property type="entry name" value="Tscrpt_reg_HTH_GntR"/>
</dbReference>
<dbReference type="SMART" id="SM00345">
    <property type="entry name" value="HTH_GNTR"/>
    <property type="match status" value="1"/>
</dbReference>
<evidence type="ECO:0000313" key="11">
    <source>
        <dbReference type="Proteomes" id="UP001250538"/>
    </source>
</evidence>
<proteinExistence type="inferred from homology"/>
<dbReference type="InterPro" id="IPR036388">
    <property type="entry name" value="WH-like_DNA-bd_sf"/>
</dbReference>
<dbReference type="AlphaFoldDB" id="A0AAJ2JQX1"/>
<dbReference type="GO" id="GO:0030170">
    <property type="term" value="F:pyridoxal phosphate binding"/>
    <property type="evidence" value="ECO:0007669"/>
    <property type="project" value="InterPro"/>
</dbReference>
<comment type="caution">
    <text evidence="10">The sequence shown here is derived from an EMBL/GenBank/DDBJ whole genome shotgun (WGS) entry which is preliminary data.</text>
</comment>
<keyword evidence="8" id="KW-0804">Transcription</keyword>
<dbReference type="Pfam" id="PF00155">
    <property type="entry name" value="Aminotran_1_2"/>
    <property type="match status" value="1"/>
</dbReference>
<evidence type="ECO:0000256" key="3">
    <source>
        <dbReference type="ARBA" id="ARBA00022576"/>
    </source>
</evidence>
<dbReference type="InterPro" id="IPR051446">
    <property type="entry name" value="HTH_trans_reg/aminotransferase"/>
</dbReference>
<dbReference type="PANTHER" id="PTHR46577:SF2">
    <property type="entry name" value="TRANSCRIPTIONAL REGULATORY PROTEIN"/>
    <property type="match status" value="1"/>
</dbReference>
<dbReference type="Gene3D" id="3.40.640.10">
    <property type="entry name" value="Type I PLP-dependent aspartate aminotransferase-like (Major domain)"/>
    <property type="match status" value="1"/>
</dbReference>
<dbReference type="GO" id="GO:0003700">
    <property type="term" value="F:DNA-binding transcription factor activity"/>
    <property type="evidence" value="ECO:0007669"/>
    <property type="project" value="InterPro"/>
</dbReference>
<keyword evidence="6" id="KW-0805">Transcription regulation</keyword>
<evidence type="ECO:0000256" key="7">
    <source>
        <dbReference type="ARBA" id="ARBA00023125"/>
    </source>
</evidence>
<dbReference type="PRINTS" id="PR00035">
    <property type="entry name" value="HTHGNTR"/>
</dbReference>
<dbReference type="GO" id="GO:0008483">
    <property type="term" value="F:transaminase activity"/>
    <property type="evidence" value="ECO:0007669"/>
    <property type="project" value="UniProtKB-KW"/>
</dbReference>
<dbReference type="GO" id="GO:0003677">
    <property type="term" value="F:DNA binding"/>
    <property type="evidence" value="ECO:0007669"/>
    <property type="project" value="UniProtKB-KW"/>
</dbReference>
<dbReference type="Proteomes" id="UP001250538">
    <property type="component" value="Unassembled WGS sequence"/>
</dbReference>
<comment type="cofactor">
    <cofactor evidence="1">
        <name>pyridoxal 5'-phosphate</name>
        <dbReference type="ChEBI" id="CHEBI:597326"/>
    </cofactor>
</comment>
<dbReference type="Gene3D" id="1.10.10.10">
    <property type="entry name" value="Winged helix-like DNA-binding domain superfamily/Winged helix DNA-binding domain"/>
    <property type="match status" value="1"/>
</dbReference>
<dbReference type="RefSeq" id="WP_315743338.1">
    <property type="nucleotide sequence ID" value="NZ_JAVYAA010000001.1"/>
</dbReference>
<dbReference type="InterPro" id="IPR015424">
    <property type="entry name" value="PyrdxlP-dep_Trfase"/>
</dbReference>
<dbReference type="InterPro" id="IPR015421">
    <property type="entry name" value="PyrdxlP-dep_Trfase_major"/>
</dbReference>
<keyword evidence="3 10" id="KW-0032">Aminotransferase</keyword>
<evidence type="ECO:0000256" key="8">
    <source>
        <dbReference type="ARBA" id="ARBA00023163"/>
    </source>
</evidence>
<name>A0AAJ2JQX1_9BACL</name>
<reference evidence="11" key="1">
    <citation type="submission" date="2023-09" db="EMBL/GenBank/DDBJ databases">
        <title>Paenibacillus sp. chi10 Genome sequencing and assembly.</title>
        <authorList>
            <person name="Kim I."/>
        </authorList>
    </citation>
    <scope>NUCLEOTIDE SEQUENCE [LARGE SCALE GENOMIC DNA]</scope>
    <source>
        <strain evidence="11">chi10</strain>
    </source>
</reference>
<feature type="domain" description="HTH gntR-type" evidence="9">
    <location>
        <begin position="10"/>
        <end position="78"/>
    </location>
</feature>
<sequence>MWQPDRSSNQPLYQQIAAYIERSIYNGEFPPGSVLPSERKFAEQIHVNRSTIVQAYEELRAAGIIESMVGSGTRVSKSKWGADSQQTPDWHQYLDSCKLVQPDPVYAELIRSALDSGSNCIDFSSGELSPDLSPNEEMRMLLSEHLLHEDMSYDDPQGYVPLREVLSTTLHQYRGFRTTESSILVTSGSHQSLYLITRRLLQPGDAIAIEDPSYYYSLPMFHSAGLRLFRLPVDEKGICPEGILSLYREHNIRMIFVNPNYHNPTGRVLDPSRREQLLEICGNLGIPIVEDDPFSLTSFTGNPPPTLKSIDTNNTVIYIGSLSKVVASGLRIGWMVAPQSVITRLAAERQQIDFGMSVLPQRIAARLLSETYFDSHLVRLRQELLKKRNLLIDALQRELPGEVAYSLPQGGLHLWCKVRTPVHDAKLLEESIKRGVLYNPGTVYGSEPGYVRFTYARPHEDEIGLGIARFAQAIHASQQRAK</sequence>
<dbReference type="SUPFAM" id="SSF46785">
    <property type="entry name" value="Winged helix' DNA-binding domain"/>
    <property type="match status" value="1"/>
</dbReference>
<evidence type="ECO:0000256" key="4">
    <source>
        <dbReference type="ARBA" id="ARBA00022679"/>
    </source>
</evidence>
<dbReference type="EMBL" id="JAVYAA010000001">
    <property type="protein sequence ID" value="MDT8975348.1"/>
    <property type="molecule type" value="Genomic_DNA"/>
</dbReference>
<dbReference type="FunFam" id="1.10.10.10:FF:000079">
    <property type="entry name" value="GntR family transcriptional regulator"/>
    <property type="match status" value="1"/>
</dbReference>
<evidence type="ECO:0000256" key="5">
    <source>
        <dbReference type="ARBA" id="ARBA00022898"/>
    </source>
</evidence>
<protein>
    <submittedName>
        <fullName evidence="10">PLP-dependent aminotransferase family protein</fullName>
    </submittedName>
</protein>
<keyword evidence="11" id="KW-1185">Reference proteome</keyword>
<dbReference type="SUPFAM" id="SSF53383">
    <property type="entry name" value="PLP-dependent transferases"/>
    <property type="match status" value="1"/>
</dbReference>
<keyword evidence="4" id="KW-0808">Transferase</keyword>
<dbReference type="InterPro" id="IPR036390">
    <property type="entry name" value="WH_DNA-bd_sf"/>
</dbReference>
<dbReference type="InterPro" id="IPR004839">
    <property type="entry name" value="Aminotransferase_I/II_large"/>
</dbReference>
<evidence type="ECO:0000256" key="1">
    <source>
        <dbReference type="ARBA" id="ARBA00001933"/>
    </source>
</evidence>
<keyword evidence="5" id="KW-0663">Pyridoxal phosphate</keyword>
<dbReference type="PROSITE" id="PS50949">
    <property type="entry name" value="HTH_GNTR"/>
    <property type="match status" value="1"/>
</dbReference>
<evidence type="ECO:0000259" key="9">
    <source>
        <dbReference type="PROSITE" id="PS50949"/>
    </source>
</evidence>
<organism evidence="10 11">
    <name type="scientific">Paenibacillus suaedae</name>
    <dbReference type="NCBI Taxonomy" id="3077233"/>
    <lineage>
        <taxon>Bacteria</taxon>
        <taxon>Bacillati</taxon>
        <taxon>Bacillota</taxon>
        <taxon>Bacilli</taxon>
        <taxon>Bacillales</taxon>
        <taxon>Paenibacillaceae</taxon>
        <taxon>Paenibacillus</taxon>
    </lineage>
</organism>
<dbReference type="PANTHER" id="PTHR46577">
    <property type="entry name" value="HTH-TYPE TRANSCRIPTIONAL REGULATORY PROTEIN GABR"/>
    <property type="match status" value="1"/>
</dbReference>
<keyword evidence="7" id="KW-0238">DNA-binding</keyword>
<evidence type="ECO:0000313" key="10">
    <source>
        <dbReference type="EMBL" id="MDT8975348.1"/>
    </source>
</evidence>